<keyword evidence="6 7" id="KW-0411">Iron-sulfur</keyword>
<keyword evidence="4 7" id="KW-0249">Electron transport</keyword>
<proteinExistence type="inferred from homology"/>
<keyword evidence="3 7" id="KW-0479">Metal-binding</keyword>
<gene>
    <name evidence="10" type="ORF">H8K55_01305</name>
</gene>
<reference evidence="10 11" key="1">
    <citation type="submission" date="2020-08" db="EMBL/GenBank/DDBJ databases">
        <title>Novel species isolated from subtropical streams in China.</title>
        <authorList>
            <person name="Lu H."/>
        </authorList>
    </citation>
    <scope>NUCLEOTIDE SEQUENCE [LARGE SCALE GENOMIC DNA]</scope>
    <source>
        <strain evidence="10 11">LX15W</strain>
    </source>
</reference>
<keyword evidence="2 7" id="KW-0004">4Fe-4S</keyword>
<keyword evidence="1 7" id="KW-0813">Transport</keyword>
<comment type="similarity">
    <text evidence="7">Belongs to the high-potential iron-sulfur protein (HiPIP) family.</text>
</comment>
<evidence type="ECO:0000256" key="2">
    <source>
        <dbReference type="ARBA" id="ARBA00022485"/>
    </source>
</evidence>
<feature type="signal peptide" evidence="8">
    <location>
        <begin position="1"/>
        <end position="26"/>
    </location>
</feature>
<evidence type="ECO:0000313" key="10">
    <source>
        <dbReference type="EMBL" id="MBC3872210.1"/>
    </source>
</evidence>
<dbReference type="InterPro" id="IPR000170">
    <property type="entry name" value="High_potential_FeS_prot"/>
</dbReference>
<dbReference type="Pfam" id="PF01355">
    <property type="entry name" value="HIPIP"/>
    <property type="match status" value="1"/>
</dbReference>
<dbReference type="PROSITE" id="PS51373">
    <property type="entry name" value="HIPIP"/>
    <property type="match status" value="1"/>
</dbReference>
<evidence type="ECO:0000256" key="5">
    <source>
        <dbReference type="ARBA" id="ARBA00023004"/>
    </source>
</evidence>
<comment type="caution">
    <text evidence="10">The sequence shown here is derived from an EMBL/GenBank/DDBJ whole genome shotgun (WGS) entry which is preliminary data.</text>
</comment>
<organism evidence="10 11">
    <name type="scientific">Undibacterium flavidum</name>
    <dbReference type="NCBI Taxonomy" id="2762297"/>
    <lineage>
        <taxon>Bacteria</taxon>
        <taxon>Pseudomonadati</taxon>
        <taxon>Pseudomonadota</taxon>
        <taxon>Betaproteobacteria</taxon>
        <taxon>Burkholderiales</taxon>
        <taxon>Oxalobacteraceae</taxon>
        <taxon>Undibacterium</taxon>
    </lineage>
</organism>
<evidence type="ECO:0000256" key="6">
    <source>
        <dbReference type="ARBA" id="ARBA00023014"/>
    </source>
</evidence>
<evidence type="ECO:0000256" key="8">
    <source>
        <dbReference type="SAM" id="SignalP"/>
    </source>
</evidence>
<evidence type="ECO:0000256" key="3">
    <source>
        <dbReference type="ARBA" id="ARBA00022723"/>
    </source>
</evidence>
<dbReference type="Gene3D" id="4.10.490.10">
    <property type="entry name" value="High potential iron-sulphur protein"/>
    <property type="match status" value="1"/>
</dbReference>
<keyword evidence="8" id="KW-0732">Signal</keyword>
<evidence type="ECO:0000256" key="4">
    <source>
        <dbReference type="ARBA" id="ARBA00022982"/>
    </source>
</evidence>
<comment type="subunit">
    <text evidence="7">Homodimer.</text>
</comment>
<evidence type="ECO:0000256" key="7">
    <source>
        <dbReference type="RuleBase" id="RU000620"/>
    </source>
</evidence>
<evidence type="ECO:0000313" key="11">
    <source>
        <dbReference type="Proteomes" id="UP000624279"/>
    </source>
</evidence>
<accession>A0ABR6Y6F7</accession>
<evidence type="ECO:0000259" key="9">
    <source>
        <dbReference type="PROSITE" id="PS51373"/>
    </source>
</evidence>
<sequence>MKTRRQFLIQTIHTALAMGTILKANAQTNHVDENAPAATALGYKHDASKVDSKKYPAYAAGKNCANCMLFQGKTGDAWANCAALGGKQVNTKGWCMAWAKKA</sequence>
<dbReference type="InterPro" id="IPR036369">
    <property type="entry name" value="HIPIP_sf"/>
</dbReference>
<name>A0ABR6Y6F7_9BURK</name>
<dbReference type="Proteomes" id="UP000624279">
    <property type="component" value="Unassembled WGS sequence"/>
</dbReference>
<dbReference type="EMBL" id="JACOGA010000001">
    <property type="protein sequence ID" value="MBC3872210.1"/>
    <property type="molecule type" value="Genomic_DNA"/>
</dbReference>
<keyword evidence="11" id="KW-1185">Reference proteome</keyword>
<evidence type="ECO:0000256" key="1">
    <source>
        <dbReference type="ARBA" id="ARBA00022448"/>
    </source>
</evidence>
<dbReference type="SUPFAM" id="SSF57652">
    <property type="entry name" value="HIPIP (high potential iron protein)"/>
    <property type="match status" value="1"/>
</dbReference>
<keyword evidence="5 7" id="KW-0408">Iron</keyword>
<feature type="chain" id="PRO_5046541038" description="High-potential iron-sulfur protein" evidence="8">
    <location>
        <begin position="27"/>
        <end position="102"/>
    </location>
</feature>
<comment type="function">
    <text evidence="7">Specific class of high-redox-potential 4Fe-4S ferredoxins. Functions in anaerobic electron transport in most purple and in some other photosynthetic bacteria and in at least one genus (Paracoccus) of halophilic, denitrifying bacteria.</text>
</comment>
<feature type="domain" description="High potential iron-sulfur proteins family profile" evidence="9">
    <location>
        <begin position="25"/>
        <end position="102"/>
    </location>
</feature>
<protein>
    <recommendedName>
        <fullName evidence="7">High-potential iron-sulfur protein</fullName>
        <shortName evidence="7">HiPIP</shortName>
    </recommendedName>
</protein>